<sequence length="361" mass="37787">MAARYWEQLAIPEGFPTGSLFGRAGRNIREVRAHTGVSRIDIDTVALTIDIGGATAAAVAAAAAVYRRVFANAAVIANFNRVSPGEATVLLGPALEAGACFVPVPHGDEAAAATDKRSQLYALAPAPPAARLARLAAAQRPAALDATAQLPPFVFESGEDVVAACLAHAMHAALGVVPPYQAIKLRSTLGKQLFGCGGARGGIRSPAVLGALSMADLQELSLGYQKYLQGVFSTGVPAAKVSAMLAHLRELVFERAATKRTVTVHLYERLGFVSHAIAFRRIEGGGLKPTEVRHGKTKLFFAAHAAGDSRPDFRLKLTGTRQHGAGGEQAYSEQQQAVGRELMKAAAGCRLQGCNIVLPPA</sequence>
<dbReference type="PROSITE" id="PS50084">
    <property type="entry name" value="KH_TYPE_1"/>
    <property type="match status" value="1"/>
</dbReference>
<protein>
    <submittedName>
        <fullName evidence="2">Glyoxalase bleomycin resistance dioxygenase isoform A</fullName>
    </submittedName>
</protein>
<dbReference type="InterPro" id="IPR036612">
    <property type="entry name" value="KH_dom_type_1_sf"/>
</dbReference>
<dbReference type="OrthoDB" id="10487221at2759"/>
<dbReference type="EMBL" id="LHPG02000014">
    <property type="protein sequence ID" value="PRW39094.1"/>
    <property type="molecule type" value="Genomic_DNA"/>
</dbReference>
<keyword evidence="2" id="KW-0223">Dioxygenase</keyword>
<dbReference type="Gene3D" id="3.30.1370.10">
    <property type="entry name" value="K Homology domain, type 1"/>
    <property type="match status" value="1"/>
</dbReference>
<evidence type="ECO:0000313" key="3">
    <source>
        <dbReference type="Proteomes" id="UP000239899"/>
    </source>
</evidence>
<comment type="caution">
    <text evidence="2">The sequence shown here is derived from an EMBL/GenBank/DDBJ whole genome shotgun (WGS) entry which is preliminary data.</text>
</comment>
<name>A0A2P6TIL9_CHLSO</name>
<evidence type="ECO:0000313" key="2">
    <source>
        <dbReference type="EMBL" id="PRW39094.1"/>
    </source>
</evidence>
<dbReference type="AlphaFoldDB" id="A0A2P6TIL9"/>
<accession>A0A2P6TIL9</accession>
<dbReference type="GO" id="GO:0003723">
    <property type="term" value="F:RNA binding"/>
    <property type="evidence" value="ECO:0007669"/>
    <property type="project" value="UniProtKB-UniRule"/>
</dbReference>
<keyword evidence="2" id="KW-0560">Oxidoreductase</keyword>
<proteinExistence type="predicted"/>
<keyword evidence="1" id="KW-0694">RNA-binding</keyword>
<dbReference type="Proteomes" id="UP000239899">
    <property type="component" value="Unassembled WGS sequence"/>
</dbReference>
<organism evidence="2 3">
    <name type="scientific">Chlorella sorokiniana</name>
    <name type="common">Freshwater green alga</name>
    <dbReference type="NCBI Taxonomy" id="3076"/>
    <lineage>
        <taxon>Eukaryota</taxon>
        <taxon>Viridiplantae</taxon>
        <taxon>Chlorophyta</taxon>
        <taxon>core chlorophytes</taxon>
        <taxon>Trebouxiophyceae</taxon>
        <taxon>Chlorellales</taxon>
        <taxon>Chlorellaceae</taxon>
        <taxon>Chlorella clade</taxon>
        <taxon>Chlorella</taxon>
    </lineage>
</organism>
<evidence type="ECO:0000256" key="1">
    <source>
        <dbReference type="PROSITE-ProRule" id="PRU00117"/>
    </source>
</evidence>
<keyword evidence="3" id="KW-1185">Reference proteome</keyword>
<dbReference type="GO" id="GO:0051213">
    <property type="term" value="F:dioxygenase activity"/>
    <property type="evidence" value="ECO:0007669"/>
    <property type="project" value="UniProtKB-KW"/>
</dbReference>
<gene>
    <name evidence="2" type="ORF">C2E21_6923</name>
</gene>
<reference evidence="2 3" key="1">
    <citation type="journal article" date="2018" name="Plant J.">
        <title>Genome sequences of Chlorella sorokiniana UTEX 1602 and Micractinium conductrix SAG 241.80: implications to maltose excretion by a green alga.</title>
        <authorList>
            <person name="Arriola M.B."/>
            <person name="Velmurugan N."/>
            <person name="Zhang Y."/>
            <person name="Plunkett M.H."/>
            <person name="Hondzo H."/>
            <person name="Barney B.M."/>
        </authorList>
    </citation>
    <scope>NUCLEOTIDE SEQUENCE [LARGE SCALE GENOMIC DNA]</scope>
    <source>
        <strain evidence="3">UTEX 1602</strain>
    </source>
</reference>